<evidence type="ECO:0000313" key="2">
    <source>
        <dbReference type="Proteomes" id="UP000824782"/>
    </source>
</evidence>
<evidence type="ECO:0000313" key="1">
    <source>
        <dbReference type="EMBL" id="KAG8589581.1"/>
    </source>
</evidence>
<reference evidence="1" key="1">
    <citation type="thesis" date="2020" institute="ProQuest LLC" country="789 East Eisenhower Parkway, Ann Arbor, MI, USA">
        <title>Comparative Genomics and Chromosome Evolution.</title>
        <authorList>
            <person name="Mudd A.B."/>
        </authorList>
    </citation>
    <scope>NUCLEOTIDE SEQUENCE</scope>
    <source>
        <strain evidence="1">237g6f4</strain>
        <tissue evidence="1">Blood</tissue>
    </source>
</reference>
<dbReference type="Proteomes" id="UP000824782">
    <property type="component" value="Unassembled WGS sequence"/>
</dbReference>
<gene>
    <name evidence="1" type="ORF">GDO81_006449</name>
</gene>
<name>A0AAV7CYA1_ENGPU</name>
<dbReference type="EMBL" id="WNYA01000002">
    <property type="protein sequence ID" value="KAG8589581.1"/>
    <property type="molecule type" value="Genomic_DNA"/>
</dbReference>
<protein>
    <recommendedName>
        <fullName evidence="3">PiggyBac transposable element-derived protein domain-containing protein</fullName>
    </recommendedName>
</protein>
<comment type="caution">
    <text evidence="1">The sequence shown here is derived from an EMBL/GenBank/DDBJ whole genome shotgun (WGS) entry which is preliminary data.</text>
</comment>
<organism evidence="1 2">
    <name type="scientific">Engystomops pustulosus</name>
    <name type="common">Tungara frog</name>
    <name type="synonym">Physalaemus pustulosus</name>
    <dbReference type="NCBI Taxonomy" id="76066"/>
    <lineage>
        <taxon>Eukaryota</taxon>
        <taxon>Metazoa</taxon>
        <taxon>Chordata</taxon>
        <taxon>Craniata</taxon>
        <taxon>Vertebrata</taxon>
        <taxon>Euteleostomi</taxon>
        <taxon>Amphibia</taxon>
        <taxon>Batrachia</taxon>
        <taxon>Anura</taxon>
        <taxon>Neobatrachia</taxon>
        <taxon>Hyloidea</taxon>
        <taxon>Leptodactylidae</taxon>
        <taxon>Leiuperinae</taxon>
        <taxon>Engystomops</taxon>
    </lineage>
</organism>
<dbReference type="AlphaFoldDB" id="A0AAV7CYA1"/>
<accession>A0AAV7CYA1</accession>
<evidence type="ECO:0008006" key="3">
    <source>
        <dbReference type="Google" id="ProtNLM"/>
    </source>
</evidence>
<keyword evidence="2" id="KW-1185">Reference proteome</keyword>
<sequence length="89" mass="9850">MTTPAGVDRTPRMLCLGKYWHVAVAVDCDVLKKFLSLKKTGNPTGAEARMKGRKIIMFTLAQFTLPFGGYVSSPHTQYRALCIWADTGL</sequence>
<proteinExistence type="predicted"/>